<keyword evidence="2" id="KW-1185">Reference proteome</keyword>
<proteinExistence type="predicted"/>
<sequence>MRVIYSIIFILATVLINGCTEAYDLKITTIEEALVIEATISNELKYQEIKLSKATALEVEEIIAESNATIEVKDEANNSYSFTETSPGIYTSNIQFSAKINTNYQLFIKTANGDTYESNPTKTTSHSKIEDLTVTLGESLENNNEFRLNVSSFDPNGQSKYYRYTYEETYKIVAPYWSPFDITLNPGIEIVPRTIQNQICYQTYRSNAIIQTETTNLTEDRVSEFTVRRIPVTDYIASHRYSILVKQYVQSFEAYNYYKLLNKFSNASDLLTQSQPGFFEGNIKAVSEPSKKVIGFFEIASVSSKRTYFNYKDFYPNGTPNTPELCGVYSPTLHLMDALQSGEFTFYDYNPQPSESLPGPYLLVSKGCGDCTVYGTNVKPNFWIE</sequence>
<organism evidence="1 2">
    <name type="scientific">Polaribacter pacificus</name>
    <dbReference type="NCBI Taxonomy" id="1775173"/>
    <lineage>
        <taxon>Bacteria</taxon>
        <taxon>Pseudomonadati</taxon>
        <taxon>Bacteroidota</taxon>
        <taxon>Flavobacteriia</taxon>
        <taxon>Flavobacteriales</taxon>
        <taxon>Flavobacteriaceae</taxon>
    </lineage>
</organism>
<dbReference type="AlphaFoldDB" id="A0A917HZ31"/>
<evidence type="ECO:0008006" key="3">
    <source>
        <dbReference type="Google" id="ProtNLM"/>
    </source>
</evidence>
<gene>
    <name evidence="1" type="ORF">GCM10011416_16020</name>
</gene>
<protein>
    <recommendedName>
        <fullName evidence="3">DUF4249 domain-containing protein</fullName>
    </recommendedName>
</protein>
<dbReference type="Proteomes" id="UP000633278">
    <property type="component" value="Unassembled WGS sequence"/>
</dbReference>
<reference evidence="1" key="2">
    <citation type="submission" date="2020-09" db="EMBL/GenBank/DDBJ databases">
        <authorList>
            <person name="Sun Q."/>
            <person name="Zhou Y."/>
        </authorList>
    </citation>
    <scope>NUCLEOTIDE SEQUENCE</scope>
    <source>
        <strain evidence="1">CGMCC 1.15763</strain>
    </source>
</reference>
<reference evidence="1" key="1">
    <citation type="journal article" date="2014" name="Int. J. Syst. Evol. Microbiol.">
        <title>Complete genome sequence of Corynebacterium casei LMG S-19264T (=DSM 44701T), isolated from a smear-ripened cheese.</title>
        <authorList>
            <consortium name="US DOE Joint Genome Institute (JGI-PGF)"/>
            <person name="Walter F."/>
            <person name="Albersmeier A."/>
            <person name="Kalinowski J."/>
            <person name="Ruckert C."/>
        </authorList>
    </citation>
    <scope>NUCLEOTIDE SEQUENCE</scope>
    <source>
        <strain evidence="1">CGMCC 1.15763</strain>
    </source>
</reference>
<evidence type="ECO:0000313" key="1">
    <source>
        <dbReference type="EMBL" id="GGG98620.1"/>
    </source>
</evidence>
<dbReference type="RefSeq" id="WP_188598802.1">
    <property type="nucleotide sequence ID" value="NZ_BMJW01000002.1"/>
</dbReference>
<dbReference type="InterPro" id="IPR025345">
    <property type="entry name" value="DUF4249"/>
</dbReference>
<dbReference type="Pfam" id="PF14054">
    <property type="entry name" value="DUF4249"/>
    <property type="match status" value="1"/>
</dbReference>
<dbReference type="EMBL" id="BMJW01000002">
    <property type="protein sequence ID" value="GGG98620.1"/>
    <property type="molecule type" value="Genomic_DNA"/>
</dbReference>
<accession>A0A917HZ31</accession>
<comment type="caution">
    <text evidence="1">The sequence shown here is derived from an EMBL/GenBank/DDBJ whole genome shotgun (WGS) entry which is preliminary data.</text>
</comment>
<name>A0A917HZ31_9FLAO</name>
<evidence type="ECO:0000313" key="2">
    <source>
        <dbReference type="Proteomes" id="UP000633278"/>
    </source>
</evidence>